<evidence type="ECO:0000313" key="2">
    <source>
        <dbReference type="EMBL" id="KAK4494814.1"/>
    </source>
</evidence>
<protein>
    <recommendedName>
        <fullName evidence="1">2EXR domain-containing protein</fullName>
    </recommendedName>
</protein>
<dbReference type="Proteomes" id="UP001305779">
    <property type="component" value="Unassembled WGS sequence"/>
</dbReference>
<sequence>MAATPKFKKKTTLFSLPIELRNTIWHYALEDDTKQCTRKRRPRPCRYCIDRCGPYHEPAVLQVSRQVRSETQSVWYANATFYFHDGIDKLLEFLVFLGNHKTSKIANLKDEPSFGKPAAAREFLEEMYQRVRALGISLSEEAIEVTCHEGLRLLRTSEAKETKIAMRKKGGVTAATATNVVGPRTRAAAGGGSCDGGGYFSDSTLSNNDAGSDFSMSQLLRADSIIADFSLAFDYSEESEDFF</sequence>
<evidence type="ECO:0000259" key="1">
    <source>
        <dbReference type="Pfam" id="PF20150"/>
    </source>
</evidence>
<evidence type="ECO:0000313" key="3">
    <source>
        <dbReference type="Proteomes" id="UP001305779"/>
    </source>
</evidence>
<dbReference type="InterPro" id="IPR038883">
    <property type="entry name" value="AN11006-like"/>
</dbReference>
<keyword evidence="3" id="KW-1185">Reference proteome</keyword>
<dbReference type="Pfam" id="PF20150">
    <property type="entry name" value="2EXR"/>
    <property type="match status" value="1"/>
</dbReference>
<comment type="caution">
    <text evidence="2">The sequence shown here is derived from an EMBL/GenBank/DDBJ whole genome shotgun (WGS) entry which is preliminary data.</text>
</comment>
<organism evidence="2 3">
    <name type="scientific">Zasmidium cellare</name>
    <name type="common">Wine cellar mold</name>
    <name type="synonym">Racodium cellare</name>
    <dbReference type="NCBI Taxonomy" id="395010"/>
    <lineage>
        <taxon>Eukaryota</taxon>
        <taxon>Fungi</taxon>
        <taxon>Dikarya</taxon>
        <taxon>Ascomycota</taxon>
        <taxon>Pezizomycotina</taxon>
        <taxon>Dothideomycetes</taxon>
        <taxon>Dothideomycetidae</taxon>
        <taxon>Mycosphaerellales</taxon>
        <taxon>Mycosphaerellaceae</taxon>
        <taxon>Zasmidium</taxon>
    </lineage>
</organism>
<dbReference type="PANTHER" id="PTHR42085:SF2">
    <property type="entry name" value="F-BOX DOMAIN-CONTAINING PROTEIN"/>
    <property type="match status" value="1"/>
</dbReference>
<dbReference type="EMBL" id="JAXOVC010000013">
    <property type="protein sequence ID" value="KAK4494814.1"/>
    <property type="molecule type" value="Genomic_DNA"/>
</dbReference>
<gene>
    <name evidence="2" type="ORF">PRZ48_014170</name>
</gene>
<reference evidence="2 3" key="1">
    <citation type="journal article" date="2023" name="G3 (Bethesda)">
        <title>A chromosome-level genome assembly of Zasmidium syzygii isolated from banana leaves.</title>
        <authorList>
            <person name="van Westerhoven A.C."/>
            <person name="Mehrabi R."/>
            <person name="Talebi R."/>
            <person name="Steentjes M.B.F."/>
            <person name="Corcolon B."/>
            <person name="Chong P.A."/>
            <person name="Kema G.H.J."/>
            <person name="Seidl M.F."/>
        </authorList>
    </citation>
    <scope>NUCLEOTIDE SEQUENCE [LARGE SCALE GENOMIC DNA]</scope>
    <source>
        <strain evidence="2 3">P124</strain>
    </source>
</reference>
<proteinExistence type="predicted"/>
<dbReference type="InterPro" id="IPR045518">
    <property type="entry name" value="2EXR"/>
</dbReference>
<name>A0ABR0E079_ZASCE</name>
<feature type="domain" description="2EXR" evidence="1">
    <location>
        <begin position="15"/>
        <end position="83"/>
    </location>
</feature>
<accession>A0ABR0E079</accession>
<dbReference type="PANTHER" id="PTHR42085">
    <property type="entry name" value="F-BOX DOMAIN-CONTAINING PROTEIN"/>
    <property type="match status" value="1"/>
</dbReference>